<feature type="signal peptide" evidence="1">
    <location>
        <begin position="1"/>
        <end position="19"/>
    </location>
</feature>
<name>A0A5S3YPT7_9GAMM</name>
<evidence type="ECO:0000256" key="1">
    <source>
        <dbReference type="SAM" id="SignalP"/>
    </source>
</evidence>
<gene>
    <name evidence="2" type="ORF">CWB73_15970</name>
</gene>
<reference evidence="3" key="2">
    <citation type="submission" date="2019-06" db="EMBL/GenBank/DDBJ databases">
        <title>Co-occurence of chitin degradation, pigmentation and bioactivity in marine Pseudoalteromonas.</title>
        <authorList>
            <person name="Sonnenschein E.C."/>
            <person name="Bech P.K."/>
        </authorList>
    </citation>
    <scope>NUCLEOTIDE SEQUENCE [LARGE SCALE GENOMIC DNA]</scope>
    <source>
        <strain evidence="3">S1189</strain>
    </source>
</reference>
<feature type="chain" id="PRO_5024287140" description="Solute-binding protein family 3/N-terminal domain-containing protein" evidence="1">
    <location>
        <begin position="20"/>
        <end position="278"/>
    </location>
</feature>
<accession>A0A5S3YPT7</accession>
<dbReference type="SUPFAM" id="SSF53850">
    <property type="entry name" value="Periplasmic binding protein-like II"/>
    <property type="match status" value="1"/>
</dbReference>
<organism evidence="2 3">
    <name type="scientific">Pseudoalteromonas phenolica</name>
    <dbReference type="NCBI Taxonomy" id="161398"/>
    <lineage>
        <taxon>Bacteria</taxon>
        <taxon>Pseudomonadati</taxon>
        <taxon>Pseudomonadota</taxon>
        <taxon>Gammaproteobacteria</taxon>
        <taxon>Alteromonadales</taxon>
        <taxon>Pseudoalteromonadaceae</taxon>
        <taxon>Pseudoalteromonas</taxon>
    </lineage>
</organism>
<comment type="caution">
    <text evidence="2">The sequence shown here is derived from an EMBL/GenBank/DDBJ whole genome shotgun (WGS) entry which is preliminary data.</text>
</comment>
<sequence length="278" mass="31548">MFKSITTTMMLTFSCTLYANSITWLQVDFAPYYILQGDNKGQGRDEGVINLLKNVMPNYQFNIQHVPSSRALHELKINDAPTCMLSLYKTEQRKKDYFFSSNSSTIGLAPTIALHSEVTQSLNVGSNNSIYLKDLVFKHKLILGKSMRRSYGEQVDGIINNIPSDRIIVRAGKDSLKSLTYMLVKRRIDLIIGYPGEHVYLQSKFPNAHNLIQLQIKEASKTVKGYIGCNKIDGTGVFLELADEALMKIKQSEDYQSLMLRWVPENLKAALIERIKLN</sequence>
<evidence type="ECO:0000313" key="3">
    <source>
        <dbReference type="Proteomes" id="UP000307362"/>
    </source>
</evidence>
<evidence type="ECO:0000313" key="2">
    <source>
        <dbReference type="EMBL" id="TMP78641.1"/>
    </source>
</evidence>
<dbReference type="PROSITE" id="PS51257">
    <property type="entry name" value="PROKAR_LIPOPROTEIN"/>
    <property type="match status" value="1"/>
</dbReference>
<dbReference type="RefSeq" id="WP_138568535.1">
    <property type="nucleotide sequence ID" value="NZ_PNCM01000036.1"/>
</dbReference>
<dbReference type="AlphaFoldDB" id="A0A5S3YPT7"/>
<proteinExistence type="predicted"/>
<dbReference type="Proteomes" id="UP000307362">
    <property type="component" value="Unassembled WGS sequence"/>
</dbReference>
<protein>
    <recommendedName>
        <fullName evidence="4">Solute-binding protein family 3/N-terminal domain-containing protein</fullName>
    </recommendedName>
</protein>
<dbReference type="EMBL" id="PNCM01000036">
    <property type="protein sequence ID" value="TMP78641.1"/>
    <property type="molecule type" value="Genomic_DNA"/>
</dbReference>
<dbReference type="OrthoDB" id="8480452at2"/>
<dbReference type="Gene3D" id="3.40.190.10">
    <property type="entry name" value="Periplasmic binding protein-like II"/>
    <property type="match status" value="2"/>
</dbReference>
<reference evidence="2 3" key="1">
    <citation type="submission" date="2017-12" db="EMBL/GenBank/DDBJ databases">
        <authorList>
            <person name="Paulsen S."/>
            <person name="Gram L.K."/>
        </authorList>
    </citation>
    <scope>NUCLEOTIDE SEQUENCE [LARGE SCALE GENOMIC DNA]</scope>
    <source>
        <strain evidence="2 3">S1189</strain>
    </source>
</reference>
<evidence type="ECO:0008006" key="4">
    <source>
        <dbReference type="Google" id="ProtNLM"/>
    </source>
</evidence>
<keyword evidence="1" id="KW-0732">Signal</keyword>